<feature type="region of interest" description="Disordered" evidence="1">
    <location>
        <begin position="56"/>
        <end position="84"/>
    </location>
</feature>
<keyword evidence="2" id="KW-0812">Transmembrane</keyword>
<sequence length="248" mass="25857">MKTSKVLAVIVACLPAASLVPSQALFSAGLASVEELASTKIDGAIAYVPVEGDGSENAGWTDAADVSGDAAEDPEETIPECPPDDSQAELVESVLAEQESDDSVILDESVDTQSITYEDDAILATATAPVGVLPVGTSLSVMEVLPTDADTADAYKKKLKDGAGNDNSKYLVIFTDGKNHLNVQVGEGVVENTMIYELPAAGGPGVYPFLLVGAFVSTFMAWAVRDKHRRYATASRRFALAGVIEGGD</sequence>
<evidence type="ECO:0000256" key="1">
    <source>
        <dbReference type="SAM" id="MobiDB-lite"/>
    </source>
</evidence>
<evidence type="ECO:0000313" key="5">
    <source>
        <dbReference type="Proteomes" id="UP000002026"/>
    </source>
</evidence>
<organism evidence="4 5">
    <name type="scientific">Slackia heliotrinireducens (strain ATCC 29202 / DSM 20476 / NCTC 11029 / RHS 1)</name>
    <name type="common">Peptococcus heliotrinreducens</name>
    <dbReference type="NCBI Taxonomy" id="471855"/>
    <lineage>
        <taxon>Bacteria</taxon>
        <taxon>Bacillati</taxon>
        <taxon>Actinomycetota</taxon>
        <taxon>Coriobacteriia</taxon>
        <taxon>Eggerthellales</taxon>
        <taxon>Eggerthellaceae</taxon>
        <taxon>Slackia</taxon>
    </lineage>
</organism>
<evidence type="ECO:0000256" key="3">
    <source>
        <dbReference type="SAM" id="SignalP"/>
    </source>
</evidence>
<protein>
    <recommendedName>
        <fullName evidence="6">Gram-positive cocci surface proteins LPxTG domain-containing protein</fullName>
    </recommendedName>
</protein>
<evidence type="ECO:0000313" key="4">
    <source>
        <dbReference type="EMBL" id="ACV21625.1"/>
    </source>
</evidence>
<feature type="signal peptide" evidence="3">
    <location>
        <begin position="1"/>
        <end position="24"/>
    </location>
</feature>
<dbReference type="HOGENOM" id="CLU_1119572_0_0_11"/>
<keyword evidence="2" id="KW-1133">Transmembrane helix</keyword>
<keyword evidence="5" id="KW-1185">Reference proteome</keyword>
<feature type="chain" id="PRO_5002979772" description="Gram-positive cocci surface proteins LPxTG domain-containing protein" evidence="3">
    <location>
        <begin position="25"/>
        <end position="248"/>
    </location>
</feature>
<proteinExistence type="predicted"/>
<dbReference type="EMBL" id="CP001684">
    <property type="protein sequence ID" value="ACV21625.1"/>
    <property type="molecule type" value="Genomic_DNA"/>
</dbReference>
<dbReference type="STRING" id="471855.Shel_05660"/>
<accession>C7N3N4</accession>
<evidence type="ECO:0000256" key="2">
    <source>
        <dbReference type="SAM" id="Phobius"/>
    </source>
</evidence>
<dbReference type="AlphaFoldDB" id="C7N3N4"/>
<reference evidence="4 5" key="1">
    <citation type="journal article" date="2009" name="Stand. Genomic Sci.">
        <title>Complete genome sequence of Slackia heliotrinireducens type strain (RHS 1).</title>
        <authorList>
            <person name="Pukall R."/>
            <person name="Lapidus A."/>
            <person name="Nolan M."/>
            <person name="Copeland A."/>
            <person name="Glavina Del Rio T."/>
            <person name="Lucas S."/>
            <person name="Chen F."/>
            <person name="Tice H."/>
            <person name="Cheng J.F."/>
            <person name="Chertkov O."/>
            <person name="Bruce D."/>
            <person name="Goodwin L."/>
            <person name="Kuske C."/>
            <person name="Brettin T."/>
            <person name="Detter J.C."/>
            <person name="Han C."/>
            <person name="Pitluck S."/>
            <person name="Pati A."/>
            <person name="Mavrommatis K."/>
            <person name="Ivanova N."/>
            <person name="Ovchinnikova G."/>
            <person name="Chen A."/>
            <person name="Palaniappan K."/>
            <person name="Schneider S."/>
            <person name="Rohde M."/>
            <person name="Chain P."/>
            <person name="D'haeseleer P."/>
            <person name="Goker M."/>
            <person name="Bristow J."/>
            <person name="Eisen J.A."/>
            <person name="Markowitz V."/>
            <person name="Kyrpides N.C."/>
            <person name="Klenk H.P."/>
            <person name="Hugenholtz P."/>
        </authorList>
    </citation>
    <scope>NUCLEOTIDE SEQUENCE [LARGE SCALE GENOMIC DNA]</scope>
    <source>
        <strain evidence="5">ATCC 29202 / DSM 20476 / NCTC 11029 / RHS 1</strain>
    </source>
</reference>
<gene>
    <name evidence="4" type="ordered locus">Shel_05660</name>
</gene>
<dbReference type="RefSeq" id="WP_012797730.1">
    <property type="nucleotide sequence ID" value="NC_013165.1"/>
</dbReference>
<keyword evidence="2" id="KW-0472">Membrane</keyword>
<dbReference type="KEGG" id="shi:Shel_05660"/>
<feature type="compositionally biased region" description="Acidic residues" evidence="1">
    <location>
        <begin position="70"/>
        <end position="84"/>
    </location>
</feature>
<keyword evidence="3" id="KW-0732">Signal</keyword>
<evidence type="ECO:0008006" key="6">
    <source>
        <dbReference type="Google" id="ProtNLM"/>
    </source>
</evidence>
<name>C7N3N4_SLAHD</name>
<dbReference type="Proteomes" id="UP000002026">
    <property type="component" value="Chromosome"/>
</dbReference>
<feature type="transmembrane region" description="Helical" evidence="2">
    <location>
        <begin position="205"/>
        <end position="224"/>
    </location>
</feature>